<dbReference type="EC" id="1.13.11.18" evidence="12"/>
<dbReference type="GO" id="GO:0046872">
    <property type="term" value="F:metal ion binding"/>
    <property type="evidence" value="ECO:0007669"/>
    <property type="project" value="UniProtKB-KW"/>
</dbReference>
<evidence type="ECO:0000313" key="15">
    <source>
        <dbReference type="EMBL" id="KAJ3255178.1"/>
    </source>
</evidence>
<evidence type="ECO:0000256" key="1">
    <source>
        <dbReference type="ARBA" id="ARBA00001954"/>
    </source>
</evidence>
<dbReference type="FunFam" id="3.60.15.10:FF:000013">
    <property type="entry name" value="Persulfide dioxygenase ETHE1, mitochondrial"/>
    <property type="match status" value="1"/>
</dbReference>
<feature type="domain" description="Metallo-beta-lactamase" evidence="14">
    <location>
        <begin position="15"/>
        <end position="174"/>
    </location>
</feature>
<dbReference type="SUPFAM" id="SSF56281">
    <property type="entry name" value="Metallo-hydrolase/oxidoreductase"/>
    <property type="match status" value="1"/>
</dbReference>
<dbReference type="GO" id="GO:0050313">
    <property type="term" value="F:sulfur dioxygenase activity"/>
    <property type="evidence" value="ECO:0007669"/>
    <property type="project" value="UniProtKB-EC"/>
</dbReference>
<evidence type="ECO:0000256" key="12">
    <source>
        <dbReference type="ARBA" id="ARBA00066686"/>
    </source>
</evidence>
<keyword evidence="9" id="KW-0408">Iron</keyword>
<evidence type="ECO:0000256" key="10">
    <source>
        <dbReference type="ARBA" id="ARBA00023128"/>
    </source>
</evidence>
<comment type="similarity">
    <text evidence="3">Belongs to the metallo-beta-lactamase superfamily. Glyoxalase II family.</text>
</comment>
<dbReference type="EMBL" id="JADGKB010000070">
    <property type="protein sequence ID" value="KAJ3255178.1"/>
    <property type="molecule type" value="Genomic_DNA"/>
</dbReference>
<evidence type="ECO:0000256" key="2">
    <source>
        <dbReference type="ARBA" id="ARBA00004173"/>
    </source>
</evidence>
<dbReference type="PANTHER" id="PTHR43084:SF1">
    <property type="entry name" value="PERSULFIDE DIOXYGENASE ETHE1, MITOCHONDRIAL"/>
    <property type="match status" value="1"/>
</dbReference>
<gene>
    <name evidence="15" type="primary">ETHE1_1</name>
    <name evidence="15" type="ORF">HK103_006547</name>
</gene>
<keyword evidence="6" id="KW-0223">Dioxygenase</keyword>
<evidence type="ECO:0000256" key="11">
    <source>
        <dbReference type="ARBA" id="ARBA00050990"/>
    </source>
</evidence>
<comment type="cofactor">
    <cofactor evidence="1">
        <name>Fe(2+)</name>
        <dbReference type="ChEBI" id="CHEBI:29033"/>
    </cofactor>
</comment>
<evidence type="ECO:0000256" key="7">
    <source>
        <dbReference type="ARBA" id="ARBA00022990"/>
    </source>
</evidence>
<dbReference type="AlphaFoldDB" id="A0AAD5UHB3"/>
<evidence type="ECO:0000256" key="13">
    <source>
        <dbReference type="ARBA" id="ARBA00077964"/>
    </source>
</evidence>
<organism evidence="15 16">
    <name type="scientific">Boothiomyces macroporosus</name>
    <dbReference type="NCBI Taxonomy" id="261099"/>
    <lineage>
        <taxon>Eukaryota</taxon>
        <taxon>Fungi</taxon>
        <taxon>Fungi incertae sedis</taxon>
        <taxon>Chytridiomycota</taxon>
        <taxon>Chytridiomycota incertae sedis</taxon>
        <taxon>Chytridiomycetes</taxon>
        <taxon>Rhizophydiales</taxon>
        <taxon>Terramycetaceae</taxon>
        <taxon>Boothiomyces</taxon>
    </lineage>
</organism>
<name>A0AAD5UHB3_9FUNG</name>
<dbReference type="Proteomes" id="UP001210925">
    <property type="component" value="Unassembled WGS sequence"/>
</dbReference>
<sequence>MTKFLFRQLYDAETSTYTYLLGSNKEAILIDPVFEQADRDLKLINELGLQLKYAINTHCHADHVTSTGLIKSRLPHVKSMIAKASGAKADIHLLEGDKIHVGDLEFKCIATPGHTDGCMCFYLEKEGLLFTGDTILIRGCGRTDFQQGDSGRLYDGVWQKIFTLPEDTVIYPGHDYRGFTSSSVGEEKKVNPRFTKSKVDFIDFMNKLGLAYPRKIDVSLPANLECGIDFKP</sequence>
<evidence type="ECO:0000256" key="4">
    <source>
        <dbReference type="ARBA" id="ARBA00022723"/>
    </source>
</evidence>
<dbReference type="CDD" id="cd07724">
    <property type="entry name" value="POD-like_MBL-fold"/>
    <property type="match status" value="1"/>
</dbReference>
<dbReference type="InterPro" id="IPR044528">
    <property type="entry name" value="POD-like_MBL-fold"/>
</dbReference>
<keyword evidence="10" id="KW-0496">Mitochondrion</keyword>
<dbReference type="Pfam" id="PF00753">
    <property type="entry name" value="Lactamase_B"/>
    <property type="match status" value="1"/>
</dbReference>
<reference evidence="15" key="1">
    <citation type="submission" date="2020-05" db="EMBL/GenBank/DDBJ databases">
        <title>Phylogenomic resolution of chytrid fungi.</title>
        <authorList>
            <person name="Stajich J.E."/>
            <person name="Amses K."/>
            <person name="Simmons R."/>
            <person name="Seto K."/>
            <person name="Myers J."/>
            <person name="Bonds A."/>
            <person name="Quandt C.A."/>
            <person name="Barry K."/>
            <person name="Liu P."/>
            <person name="Grigoriev I."/>
            <person name="Longcore J.E."/>
            <person name="James T.Y."/>
        </authorList>
    </citation>
    <scope>NUCLEOTIDE SEQUENCE</scope>
    <source>
        <strain evidence="15">PLAUS21</strain>
    </source>
</reference>
<dbReference type="GO" id="GO:0070813">
    <property type="term" value="P:hydrogen sulfide metabolic process"/>
    <property type="evidence" value="ECO:0007669"/>
    <property type="project" value="TreeGrafter"/>
</dbReference>
<evidence type="ECO:0000256" key="9">
    <source>
        <dbReference type="ARBA" id="ARBA00023004"/>
    </source>
</evidence>
<evidence type="ECO:0000313" key="16">
    <source>
        <dbReference type="Proteomes" id="UP001210925"/>
    </source>
</evidence>
<comment type="caution">
    <text evidence="15">The sequence shown here is derived from an EMBL/GenBank/DDBJ whole genome shotgun (WGS) entry which is preliminary data.</text>
</comment>
<accession>A0AAD5UHB3</accession>
<dbReference type="PANTHER" id="PTHR43084">
    <property type="entry name" value="PERSULFIDE DIOXYGENASE ETHE1"/>
    <property type="match status" value="1"/>
</dbReference>
<dbReference type="InterPro" id="IPR036866">
    <property type="entry name" value="RibonucZ/Hydroxyglut_hydro"/>
</dbReference>
<dbReference type="InterPro" id="IPR001279">
    <property type="entry name" value="Metallo-B-lactamas"/>
</dbReference>
<evidence type="ECO:0000256" key="6">
    <source>
        <dbReference type="ARBA" id="ARBA00022964"/>
    </source>
</evidence>
<evidence type="ECO:0000256" key="5">
    <source>
        <dbReference type="ARBA" id="ARBA00022946"/>
    </source>
</evidence>
<keyword evidence="4" id="KW-0479">Metal-binding</keyword>
<dbReference type="GO" id="GO:0005739">
    <property type="term" value="C:mitochondrion"/>
    <property type="evidence" value="ECO:0007669"/>
    <property type="project" value="UniProtKB-SubCell"/>
</dbReference>
<dbReference type="InterPro" id="IPR051682">
    <property type="entry name" value="Mito_Persulfide_Diox"/>
</dbReference>
<keyword evidence="7" id="KW-0007">Acetylation</keyword>
<evidence type="ECO:0000259" key="14">
    <source>
        <dbReference type="SMART" id="SM00849"/>
    </source>
</evidence>
<dbReference type="SMART" id="SM00849">
    <property type="entry name" value="Lactamase_B"/>
    <property type="match status" value="1"/>
</dbReference>
<dbReference type="Gene3D" id="3.60.15.10">
    <property type="entry name" value="Ribonuclease Z/Hydroxyacylglutathione hydrolase-like"/>
    <property type="match status" value="1"/>
</dbReference>
<proteinExistence type="inferred from homology"/>
<comment type="subcellular location">
    <subcellularLocation>
        <location evidence="2">Mitochondrion</location>
    </subcellularLocation>
</comment>
<evidence type="ECO:0000256" key="8">
    <source>
        <dbReference type="ARBA" id="ARBA00023002"/>
    </source>
</evidence>
<keyword evidence="16" id="KW-1185">Reference proteome</keyword>
<keyword evidence="8" id="KW-0560">Oxidoreductase</keyword>
<dbReference type="GO" id="GO:0006749">
    <property type="term" value="P:glutathione metabolic process"/>
    <property type="evidence" value="ECO:0007669"/>
    <property type="project" value="InterPro"/>
</dbReference>
<evidence type="ECO:0000256" key="3">
    <source>
        <dbReference type="ARBA" id="ARBA00006759"/>
    </source>
</evidence>
<comment type="catalytic activity">
    <reaction evidence="11">
        <text>S-sulfanylglutathione + O2 + H2O = sulfite + glutathione + 2 H(+)</text>
        <dbReference type="Rhea" id="RHEA:12981"/>
        <dbReference type="ChEBI" id="CHEBI:15377"/>
        <dbReference type="ChEBI" id="CHEBI:15378"/>
        <dbReference type="ChEBI" id="CHEBI:15379"/>
        <dbReference type="ChEBI" id="CHEBI:17359"/>
        <dbReference type="ChEBI" id="CHEBI:57925"/>
        <dbReference type="ChEBI" id="CHEBI:58905"/>
        <dbReference type="EC" id="1.13.11.18"/>
    </reaction>
</comment>
<protein>
    <recommendedName>
        <fullName evidence="12">persulfide dioxygenase</fullName>
        <ecNumber evidence="12">1.13.11.18</ecNumber>
    </recommendedName>
    <alternativeName>
        <fullName evidence="13">Sulfur dioxygenase ETHE1</fullName>
    </alternativeName>
</protein>
<keyword evidence="5" id="KW-0809">Transit peptide</keyword>